<evidence type="ECO:0000256" key="9">
    <source>
        <dbReference type="SAM" id="MobiDB-lite"/>
    </source>
</evidence>
<dbReference type="NCBIfam" id="NF003233">
    <property type="entry name" value="PRK04195.2-3"/>
    <property type="match status" value="1"/>
</dbReference>
<dbReference type="InterPro" id="IPR003959">
    <property type="entry name" value="ATPase_AAA_core"/>
</dbReference>
<evidence type="ECO:0000313" key="11">
    <source>
        <dbReference type="EMBL" id="PAV07890.1"/>
    </source>
</evidence>
<reference evidence="11 13" key="2">
    <citation type="journal article" date="2017" name="BMC Genomics">
        <title>Genomic analysis of methanogenic archaea reveals a shift towards energy conservation.</title>
        <authorList>
            <person name="Gilmore S.P."/>
            <person name="Henske J.K."/>
            <person name="Sexton J.A."/>
            <person name="Solomon K.V."/>
            <person name="Seppala S."/>
            <person name="Yoo J.I."/>
            <person name="Huyett L.M."/>
            <person name="Pressman A."/>
            <person name="Cogan J.Z."/>
            <person name="Kivenson V."/>
            <person name="Peng X."/>
            <person name="Tan Y."/>
            <person name="Valentine D.L."/>
            <person name="O'Malley M.A."/>
        </authorList>
    </citation>
    <scope>NUCLEOTIDE SEQUENCE [LARGE SCALE GENOMIC DNA]</scope>
    <source>
        <strain evidence="11 13">1R-7</strain>
    </source>
</reference>
<evidence type="ECO:0000313" key="14">
    <source>
        <dbReference type="Proteomes" id="UP000246004"/>
    </source>
</evidence>
<dbReference type="GO" id="GO:0006260">
    <property type="term" value="P:DNA replication"/>
    <property type="evidence" value="ECO:0007669"/>
    <property type="project" value="UniProtKB-UniRule"/>
</dbReference>
<reference evidence="12 14" key="1">
    <citation type="submission" date="2016-04" db="EMBL/GenBank/DDBJ databases">
        <title>Genome sequence of Methanosphaera cuniculi DSM 4103.</title>
        <authorList>
            <person name="Poehlein A."/>
            <person name="Seedorf H."/>
            <person name="Daniel R."/>
        </authorList>
    </citation>
    <scope>NUCLEOTIDE SEQUENCE [LARGE SCALE GENOMIC DNA]</scope>
    <source>
        <strain evidence="12 14">DSM 4103</strain>
    </source>
</reference>
<keyword evidence="8" id="KW-0175">Coiled coil</keyword>
<comment type="caution">
    <text evidence="11">The sequence shown here is derived from an EMBL/GenBank/DDBJ whole genome shotgun (WGS) entry which is preliminary data.</text>
</comment>
<dbReference type="GO" id="GO:0003689">
    <property type="term" value="F:DNA clamp loader activity"/>
    <property type="evidence" value="ECO:0007669"/>
    <property type="project" value="UniProtKB-UniRule"/>
</dbReference>
<evidence type="ECO:0000256" key="4">
    <source>
        <dbReference type="ARBA" id="ARBA00022741"/>
    </source>
</evidence>
<evidence type="ECO:0000256" key="1">
    <source>
        <dbReference type="ARBA" id="ARBA00006878"/>
    </source>
</evidence>
<evidence type="ECO:0000313" key="13">
    <source>
        <dbReference type="Proteomes" id="UP000217528"/>
    </source>
</evidence>
<dbReference type="InterPro" id="IPR027417">
    <property type="entry name" value="P-loop_NTPase"/>
</dbReference>
<dbReference type="PANTHER" id="PTHR23389">
    <property type="entry name" value="CHROMOSOME TRANSMISSION FIDELITY FACTOR 18"/>
    <property type="match status" value="1"/>
</dbReference>
<dbReference type="Proteomes" id="UP000246004">
    <property type="component" value="Unassembled WGS sequence"/>
</dbReference>
<keyword evidence="5 7" id="KW-0067">ATP-binding</keyword>
<keyword evidence="3 7" id="KW-0235">DNA replication</keyword>
<dbReference type="EMBL" id="LWMS01000045">
    <property type="protein sequence ID" value="PWL07708.1"/>
    <property type="molecule type" value="Genomic_DNA"/>
</dbReference>
<evidence type="ECO:0000256" key="3">
    <source>
        <dbReference type="ARBA" id="ARBA00022705"/>
    </source>
</evidence>
<feature type="region of interest" description="Disordered" evidence="9">
    <location>
        <begin position="493"/>
        <end position="520"/>
    </location>
</feature>
<dbReference type="Pfam" id="PF21960">
    <property type="entry name" value="RCF1-5-like_lid"/>
    <property type="match status" value="1"/>
</dbReference>
<feature type="coiled-coil region" evidence="8">
    <location>
        <begin position="409"/>
        <end position="460"/>
    </location>
</feature>
<feature type="domain" description="AAA+ ATPase" evidence="10">
    <location>
        <begin position="37"/>
        <end position="160"/>
    </location>
</feature>
<dbReference type="NCBIfam" id="NF003229">
    <property type="entry name" value="PRK04195.1-5"/>
    <property type="match status" value="1"/>
</dbReference>
<keyword evidence="12" id="KW-0378">Hydrolase</keyword>
<evidence type="ECO:0000256" key="7">
    <source>
        <dbReference type="HAMAP-Rule" id="MF_01508"/>
    </source>
</evidence>
<dbReference type="OrthoDB" id="8658at2157"/>
<name>A0A2A2HF03_9EURY</name>
<dbReference type="GO" id="GO:0016887">
    <property type="term" value="F:ATP hydrolysis activity"/>
    <property type="evidence" value="ECO:0007669"/>
    <property type="project" value="InterPro"/>
</dbReference>
<dbReference type="CDD" id="cd00009">
    <property type="entry name" value="AAA"/>
    <property type="match status" value="1"/>
</dbReference>
<dbReference type="Gene3D" id="1.10.8.60">
    <property type="match status" value="1"/>
</dbReference>
<keyword evidence="4 7" id="KW-0547">Nucleotide-binding</keyword>
<comment type="subunit">
    <text evidence="7">Heteromultimer composed of small subunits (RfcS) and large subunits (RfcL).</text>
</comment>
<evidence type="ECO:0000313" key="12">
    <source>
        <dbReference type="EMBL" id="PWL07708.1"/>
    </source>
</evidence>
<dbReference type="PANTHER" id="PTHR23389:SF6">
    <property type="entry name" value="REPLICATION FACTOR C SUBUNIT 1"/>
    <property type="match status" value="1"/>
</dbReference>
<dbReference type="SUPFAM" id="SSF52540">
    <property type="entry name" value="P-loop containing nucleoside triphosphate hydrolases"/>
    <property type="match status" value="1"/>
</dbReference>
<dbReference type="Proteomes" id="UP000217528">
    <property type="component" value="Unassembled WGS sequence"/>
</dbReference>
<dbReference type="InterPro" id="IPR023935">
    <property type="entry name" value="Rep_factor-C_lsu"/>
</dbReference>
<dbReference type="Pfam" id="PF00004">
    <property type="entry name" value="AAA"/>
    <property type="match status" value="1"/>
</dbReference>
<evidence type="ECO:0000256" key="6">
    <source>
        <dbReference type="ARBA" id="ARBA00032141"/>
    </source>
</evidence>
<accession>A0A2A2HF03</accession>
<proteinExistence type="inferred from homology"/>
<evidence type="ECO:0000256" key="8">
    <source>
        <dbReference type="SAM" id="Coils"/>
    </source>
</evidence>
<dbReference type="SMART" id="SM00382">
    <property type="entry name" value="AAA"/>
    <property type="match status" value="1"/>
</dbReference>
<keyword evidence="13" id="KW-1185">Reference proteome</keyword>
<dbReference type="CDD" id="cd18140">
    <property type="entry name" value="HLD_clamp_RFC"/>
    <property type="match status" value="1"/>
</dbReference>
<gene>
    <name evidence="12" type="primary">ruvB</name>
    <name evidence="7" type="synonym">rfcL</name>
    <name evidence="11" type="ORF">ASJ82_06790</name>
    <name evidence="12" type="ORF">MSCUN_14610</name>
</gene>
<organism evidence="11 13">
    <name type="scientific">Methanosphaera cuniculi</name>
    <dbReference type="NCBI Taxonomy" id="1077256"/>
    <lineage>
        <taxon>Archaea</taxon>
        <taxon>Methanobacteriati</taxon>
        <taxon>Methanobacteriota</taxon>
        <taxon>Methanomada group</taxon>
        <taxon>Methanobacteria</taxon>
        <taxon>Methanobacteriales</taxon>
        <taxon>Methanobacteriaceae</taxon>
        <taxon>Methanosphaera</taxon>
    </lineage>
</organism>
<protein>
    <recommendedName>
        <fullName evidence="2 7">Replication factor C large subunit</fullName>
        <shortName evidence="7">RFC large subunit</shortName>
    </recommendedName>
    <alternativeName>
        <fullName evidence="6 7">Clamp loader large subunit</fullName>
    </alternativeName>
</protein>
<dbReference type="GO" id="GO:0005524">
    <property type="term" value="F:ATP binding"/>
    <property type="evidence" value="ECO:0007669"/>
    <property type="project" value="UniProtKB-UniRule"/>
</dbReference>
<evidence type="ECO:0000256" key="5">
    <source>
        <dbReference type="ARBA" id="ARBA00022840"/>
    </source>
</evidence>
<dbReference type="RefSeq" id="WP_095608236.1">
    <property type="nucleotide sequence ID" value="NZ_LMVN01000006.1"/>
</dbReference>
<evidence type="ECO:0000259" key="10">
    <source>
        <dbReference type="SMART" id="SM00382"/>
    </source>
</evidence>
<comment type="function">
    <text evidence="7">Part of the RFC clamp loader complex which loads the PCNA sliding clamp onto DNA.</text>
</comment>
<dbReference type="InterPro" id="IPR003593">
    <property type="entry name" value="AAA+_ATPase"/>
</dbReference>
<dbReference type="GO" id="GO:0004386">
    <property type="term" value="F:helicase activity"/>
    <property type="evidence" value="ECO:0007669"/>
    <property type="project" value="UniProtKB-KW"/>
</dbReference>
<dbReference type="Gene3D" id="3.40.50.300">
    <property type="entry name" value="P-loop containing nucleotide triphosphate hydrolases"/>
    <property type="match status" value="1"/>
</dbReference>
<keyword evidence="12" id="KW-0347">Helicase</keyword>
<dbReference type="HAMAP" id="MF_01508">
    <property type="entry name" value="RfcL"/>
    <property type="match status" value="1"/>
</dbReference>
<sequence length="520" mass="59805">MKWVEKYAPKSLGDVLGNTKLKAQIESWAKEWVRGESQPPLLLVGPPGVGKTTMAHLVGDEYFSETIEVNASDKRSYDIIKRSVGESAQTQSLFQDGKKLIIIDEVDGISGRDDRGGSRAINEIIKNAKQPVILMANDPYSKNIATIKRNATVLKFTKIRSNSLNAQLKRICQKEGIDYDPDTLVKLSKQSNGDLRSAITTLQAIVDDNKITQENLDVVSEKNIKQNVFDTLRTILKSKNPEHVKDAMNTDGEPQFLIELLAENIPREYENVAEIARAYEMISLADVNLGRAFRTQDYTYWKYAFLFMGRGVADAKAETYKKFVPYKNSTVYSRLSKSKKNRNLMRDVTQKMSRKLHTSPKQLEAHIPYYSVLFEDNEVAYDLKEYFKLTDDEVKLFRSRKIPASVGKKREKELQKQQKEHEKQLQERLKKQKEQEKLAKLNLQETIDEKEDEIKSNEKAIDTEDEIIEDQNLLDISDIPTIKKPKEEEIKNETVVIEEEPEEEKKDKKPKSKQTTLFDF</sequence>
<evidence type="ECO:0000256" key="2">
    <source>
        <dbReference type="ARBA" id="ARBA00014793"/>
    </source>
</evidence>
<feature type="binding site" evidence="7">
    <location>
        <begin position="45"/>
        <end position="52"/>
    </location>
    <ligand>
        <name>ATP</name>
        <dbReference type="ChEBI" id="CHEBI:30616"/>
    </ligand>
</feature>
<dbReference type="EMBL" id="LMVN01000006">
    <property type="protein sequence ID" value="PAV07890.1"/>
    <property type="molecule type" value="Genomic_DNA"/>
</dbReference>
<comment type="similarity">
    <text evidence="1 7">Belongs to the activator 1 small subunits family. RfcL subfamily.</text>
</comment>
<dbReference type="AlphaFoldDB" id="A0A2A2HF03"/>
<dbReference type="InterPro" id="IPR047854">
    <property type="entry name" value="RFC_lid"/>
</dbReference>